<dbReference type="Proteomes" id="UP000031166">
    <property type="component" value="Unassembled WGS sequence"/>
</dbReference>
<proteinExistence type="predicted"/>
<gene>
    <name evidence="2" type="ORF">RM53_01235</name>
</gene>
<comment type="caution">
    <text evidence="2">The sequence shown here is derived from an EMBL/GenBank/DDBJ whole genome shotgun (WGS) entry which is preliminary data.</text>
</comment>
<dbReference type="AlphaFoldDB" id="A0A0B4CWL9"/>
<dbReference type="EMBL" id="JWSY01000003">
    <property type="protein sequence ID" value="KIC60747.1"/>
    <property type="molecule type" value="Genomic_DNA"/>
</dbReference>
<organism evidence="2 3">
    <name type="scientific">Brevundimonas nasdae</name>
    <dbReference type="NCBI Taxonomy" id="172043"/>
    <lineage>
        <taxon>Bacteria</taxon>
        <taxon>Pseudomonadati</taxon>
        <taxon>Pseudomonadota</taxon>
        <taxon>Alphaproteobacteria</taxon>
        <taxon>Caulobacterales</taxon>
        <taxon>Caulobacteraceae</taxon>
        <taxon>Brevundimonas</taxon>
    </lineage>
</organism>
<reference evidence="2 3" key="1">
    <citation type="submission" date="2014-12" db="EMBL/GenBank/DDBJ databases">
        <title>Genome sequencing of Brevundimonas nasdae TPW30.</title>
        <authorList>
            <person name="Tan P.W."/>
            <person name="Chan K.-G."/>
        </authorList>
    </citation>
    <scope>NUCLEOTIDE SEQUENCE [LARGE SCALE GENOMIC DNA]</scope>
    <source>
        <strain evidence="2 3">TPW30</strain>
    </source>
</reference>
<evidence type="ECO:0000256" key="1">
    <source>
        <dbReference type="SAM" id="MobiDB-lite"/>
    </source>
</evidence>
<name>A0A0B4CWL9_9CAUL</name>
<evidence type="ECO:0000313" key="3">
    <source>
        <dbReference type="Proteomes" id="UP000031166"/>
    </source>
</evidence>
<dbReference type="RefSeq" id="WP_039243838.1">
    <property type="nucleotide sequence ID" value="NZ_JWSY01000003.1"/>
</dbReference>
<dbReference type="STRING" id="172043.RM53_01235"/>
<protein>
    <submittedName>
        <fullName evidence="2">Uncharacterized protein</fullName>
    </submittedName>
</protein>
<feature type="region of interest" description="Disordered" evidence="1">
    <location>
        <begin position="62"/>
        <end position="92"/>
    </location>
</feature>
<accession>A0A0B4CWL9</accession>
<evidence type="ECO:0000313" key="2">
    <source>
        <dbReference type="EMBL" id="KIC60747.1"/>
    </source>
</evidence>
<sequence length="92" mass="9678">MSAIRPGLPLNTPAQGLDLPSARSAQAAFFRAALNQNAVDQTAAPKPPVPAAAVMSTIRTANPARPVEAPPAPAQREEPRIMRPGSYLDIRV</sequence>